<evidence type="ECO:0000313" key="2">
    <source>
        <dbReference type="Proteomes" id="UP001595697"/>
    </source>
</evidence>
<reference evidence="2" key="1">
    <citation type="journal article" date="2019" name="Int. J. Syst. Evol. Microbiol.">
        <title>The Global Catalogue of Microorganisms (GCM) 10K type strain sequencing project: providing services to taxonomists for standard genome sequencing and annotation.</title>
        <authorList>
            <consortium name="The Broad Institute Genomics Platform"/>
            <consortium name="The Broad Institute Genome Sequencing Center for Infectious Disease"/>
            <person name="Wu L."/>
            <person name="Ma J."/>
        </authorList>
    </citation>
    <scope>NUCLEOTIDE SEQUENCE [LARGE SCALE GENOMIC DNA]</scope>
    <source>
        <strain evidence="2">TBRC 5781</strain>
    </source>
</reference>
<dbReference type="Pfam" id="PF09669">
    <property type="entry name" value="Phage_pRha"/>
    <property type="match status" value="1"/>
</dbReference>
<protein>
    <submittedName>
        <fullName evidence="1">Rha family transcriptional regulator</fullName>
    </submittedName>
</protein>
<dbReference type="EMBL" id="JBHSBD010000025">
    <property type="protein sequence ID" value="MFC3967704.1"/>
    <property type="molecule type" value="Genomic_DNA"/>
</dbReference>
<dbReference type="Proteomes" id="UP001595697">
    <property type="component" value="Unassembled WGS sequence"/>
</dbReference>
<dbReference type="RefSeq" id="WP_247260249.1">
    <property type="nucleotide sequence ID" value="NZ_JALJQZ010000008.1"/>
</dbReference>
<gene>
    <name evidence="1" type="ORF">ACFOVS_06120</name>
</gene>
<dbReference type="InterPro" id="IPR014054">
    <property type="entry name" value="Phage_regulatory_Rha"/>
</dbReference>
<evidence type="ECO:0000313" key="1">
    <source>
        <dbReference type="EMBL" id="MFC3967704.1"/>
    </source>
</evidence>
<accession>A0ABV8E7J1</accession>
<name>A0ABV8E7J1_9HYPH</name>
<sequence length="244" mass="27438">MNQMVNLNTASTLTMSSREIALVTDKRHADVMRDIRAMFGQLEIAERTFASSYQDTTGRTLPSFNLPKRETLILVSGYSVTLRTRIIDRWMELEAKDAQQPVTILSIPNFANPAEAARAWAAEFEAKQIAEQKLEEAKPQLAIAERVVSHNHNLSRFIRTLDGINQNAIKKDLMSLGYLYKQGGTYRVYAKHRNVFTEKALPEFGSIDIFPTADGKALLVHLYEAGKVTMRKGCDEMGPTTKSI</sequence>
<keyword evidence="2" id="KW-1185">Reference proteome</keyword>
<proteinExistence type="predicted"/>
<comment type="caution">
    <text evidence="1">The sequence shown here is derived from an EMBL/GenBank/DDBJ whole genome shotgun (WGS) entry which is preliminary data.</text>
</comment>
<organism evidence="1 2">
    <name type="scientific">Rhizobium lemnae</name>
    <dbReference type="NCBI Taxonomy" id="1214924"/>
    <lineage>
        <taxon>Bacteria</taxon>
        <taxon>Pseudomonadati</taxon>
        <taxon>Pseudomonadota</taxon>
        <taxon>Alphaproteobacteria</taxon>
        <taxon>Hyphomicrobiales</taxon>
        <taxon>Rhizobiaceae</taxon>
        <taxon>Rhizobium/Agrobacterium group</taxon>
        <taxon>Rhizobium</taxon>
    </lineage>
</organism>